<keyword evidence="2" id="KW-1185">Reference proteome</keyword>
<dbReference type="EnsemblPlants" id="AVESA.00010b.r2.1AG0035970.1">
    <property type="protein sequence ID" value="AVESA.00010b.r2.1AG0035970.1.CDS"/>
    <property type="gene ID" value="AVESA.00010b.r2.1AG0035970"/>
</dbReference>
<protein>
    <submittedName>
        <fullName evidence="1">Uncharacterized protein</fullName>
    </submittedName>
</protein>
<evidence type="ECO:0000313" key="2">
    <source>
        <dbReference type="Proteomes" id="UP001732700"/>
    </source>
</evidence>
<proteinExistence type="predicted"/>
<organism evidence="1 2">
    <name type="scientific">Avena sativa</name>
    <name type="common">Oat</name>
    <dbReference type="NCBI Taxonomy" id="4498"/>
    <lineage>
        <taxon>Eukaryota</taxon>
        <taxon>Viridiplantae</taxon>
        <taxon>Streptophyta</taxon>
        <taxon>Embryophyta</taxon>
        <taxon>Tracheophyta</taxon>
        <taxon>Spermatophyta</taxon>
        <taxon>Magnoliopsida</taxon>
        <taxon>Liliopsida</taxon>
        <taxon>Poales</taxon>
        <taxon>Poaceae</taxon>
        <taxon>BOP clade</taxon>
        <taxon>Pooideae</taxon>
        <taxon>Poodae</taxon>
        <taxon>Poeae</taxon>
        <taxon>Poeae Chloroplast Group 1 (Aveneae type)</taxon>
        <taxon>Aveninae</taxon>
        <taxon>Avena</taxon>
    </lineage>
</organism>
<accession>A0ACD5TDT1</accession>
<reference evidence="1" key="1">
    <citation type="submission" date="2021-05" db="EMBL/GenBank/DDBJ databases">
        <authorList>
            <person name="Scholz U."/>
            <person name="Mascher M."/>
            <person name="Fiebig A."/>
        </authorList>
    </citation>
    <scope>NUCLEOTIDE SEQUENCE [LARGE SCALE GENOMIC DNA]</scope>
</reference>
<dbReference type="Proteomes" id="UP001732700">
    <property type="component" value="Chromosome 1A"/>
</dbReference>
<evidence type="ECO:0000313" key="1">
    <source>
        <dbReference type="EnsemblPlants" id="AVESA.00010b.r2.1AG0035970.1.CDS"/>
    </source>
</evidence>
<sequence>MDAPSESHIKQQLALKISRLLLHSPLPPMVLLNKDPKALFLAAIVVVAMIMSSCHAIDSSDECYKMLPCTETKCEAYCKSLGYPMTRCYRTFDPSIGKDYDMCCCDQNE</sequence>
<name>A0ACD5TDT1_AVESA</name>
<reference evidence="1" key="2">
    <citation type="submission" date="2025-09" db="UniProtKB">
        <authorList>
            <consortium name="EnsemblPlants"/>
        </authorList>
    </citation>
    <scope>IDENTIFICATION</scope>
</reference>